<dbReference type="EMBL" id="JBHSSK010000021">
    <property type="protein sequence ID" value="MFC6207342.1"/>
    <property type="molecule type" value="Genomic_DNA"/>
</dbReference>
<keyword evidence="1" id="KW-0521">NADP</keyword>
<gene>
    <name evidence="4" type="ORF">ACFP1G_07605</name>
</gene>
<evidence type="ECO:0000313" key="5">
    <source>
        <dbReference type="Proteomes" id="UP001596254"/>
    </source>
</evidence>
<name>A0ABW1ST40_9LACO</name>
<dbReference type="SUPFAM" id="SSF51735">
    <property type="entry name" value="NAD(P)-binding Rossmann-fold domains"/>
    <property type="match status" value="1"/>
</dbReference>
<dbReference type="InterPro" id="IPR036291">
    <property type="entry name" value="NAD(P)-bd_dom_sf"/>
</dbReference>
<sequence>MKAIVVEHPGGPEVLTLHEVDRPTVKPGWTLIEVKGRGVNHSEIFTRDGESPSVKFPRILGIEAVGVVAETTDAQRLPVGQTVVTFMGEMGRAYDGSYAEFALIPNQQIFPVTTTLSWADLAAVPETGYTAFGALQGLKIRNHDQLLVRGGTSGVGVMAAKLAHALATDLTVTATTRNLAKRDQLLAAGFDAVILDKDGELQTDQRYDEILELIGAATVPDSLQHLTPGGIVSATGELGGQWELQNFEPVVKIPSNTYLTAFYSGDIDEARLRELFRVIDTHHVDVRPAKVFALQDMRAAHEYLASHQSFGKVVVLS</sequence>
<feature type="domain" description="Enoyl reductase (ER)" evidence="3">
    <location>
        <begin position="10"/>
        <end position="315"/>
    </location>
</feature>
<dbReference type="InterPro" id="IPR013154">
    <property type="entry name" value="ADH-like_N"/>
</dbReference>
<dbReference type="Pfam" id="PF08240">
    <property type="entry name" value="ADH_N"/>
    <property type="match status" value="1"/>
</dbReference>
<dbReference type="InterPro" id="IPR020843">
    <property type="entry name" value="ER"/>
</dbReference>
<dbReference type="Gene3D" id="3.40.50.720">
    <property type="entry name" value="NAD(P)-binding Rossmann-like Domain"/>
    <property type="match status" value="1"/>
</dbReference>
<proteinExistence type="predicted"/>
<keyword evidence="5" id="KW-1185">Reference proteome</keyword>
<reference evidence="5" key="1">
    <citation type="journal article" date="2019" name="Int. J. Syst. Evol. Microbiol.">
        <title>The Global Catalogue of Microorganisms (GCM) 10K type strain sequencing project: providing services to taxonomists for standard genome sequencing and annotation.</title>
        <authorList>
            <consortium name="The Broad Institute Genomics Platform"/>
            <consortium name="The Broad Institute Genome Sequencing Center for Infectious Disease"/>
            <person name="Wu L."/>
            <person name="Ma J."/>
        </authorList>
    </citation>
    <scope>NUCLEOTIDE SEQUENCE [LARGE SCALE GENOMIC DNA]</scope>
    <source>
        <strain evidence="5">CCM 8905</strain>
    </source>
</reference>
<accession>A0ABW1ST40</accession>
<dbReference type="SMART" id="SM00829">
    <property type="entry name" value="PKS_ER"/>
    <property type="match status" value="1"/>
</dbReference>
<dbReference type="PANTHER" id="PTHR48106">
    <property type="entry name" value="QUINONE OXIDOREDUCTASE PIG3-RELATED"/>
    <property type="match status" value="1"/>
</dbReference>
<evidence type="ECO:0000259" key="3">
    <source>
        <dbReference type="SMART" id="SM00829"/>
    </source>
</evidence>
<keyword evidence="2" id="KW-0560">Oxidoreductase</keyword>
<comment type="caution">
    <text evidence="4">The sequence shown here is derived from an EMBL/GenBank/DDBJ whole genome shotgun (WGS) entry which is preliminary data.</text>
</comment>
<dbReference type="Proteomes" id="UP001596254">
    <property type="component" value="Unassembled WGS sequence"/>
</dbReference>
<dbReference type="Pfam" id="PF13602">
    <property type="entry name" value="ADH_zinc_N_2"/>
    <property type="match status" value="1"/>
</dbReference>
<dbReference type="Gene3D" id="3.90.180.10">
    <property type="entry name" value="Medium-chain alcohol dehydrogenases, catalytic domain"/>
    <property type="match status" value="1"/>
</dbReference>
<protein>
    <submittedName>
        <fullName evidence="4">Zinc-binding dehydrogenase</fullName>
    </submittedName>
</protein>
<dbReference type="InterPro" id="IPR011032">
    <property type="entry name" value="GroES-like_sf"/>
</dbReference>
<dbReference type="RefSeq" id="WP_125691894.1">
    <property type="nucleotide sequence ID" value="NZ_JBHSSK010000021.1"/>
</dbReference>
<evidence type="ECO:0000256" key="1">
    <source>
        <dbReference type="ARBA" id="ARBA00022857"/>
    </source>
</evidence>
<evidence type="ECO:0000256" key="2">
    <source>
        <dbReference type="ARBA" id="ARBA00023002"/>
    </source>
</evidence>
<organism evidence="4 5">
    <name type="scientific">Levilactobacillus tongjiangensis</name>
    <dbReference type="NCBI Taxonomy" id="2486023"/>
    <lineage>
        <taxon>Bacteria</taxon>
        <taxon>Bacillati</taxon>
        <taxon>Bacillota</taxon>
        <taxon>Bacilli</taxon>
        <taxon>Lactobacillales</taxon>
        <taxon>Lactobacillaceae</taxon>
        <taxon>Levilactobacillus</taxon>
    </lineage>
</organism>
<evidence type="ECO:0000313" key="4">
    <source>
        <dbReference type="EMBL" id="MFC6207342.1"/>
    </source>
</evidence>
<dbReference type="SUPFAM" id="SSF50129">
    <property type="entry name" value="GroES-like"/>
    <property type="match status" value="1"/>
</dbReference>